<dbReference type="EMBL" id="JADKRP010000001">
    <property type="protein sequence ID" value="MBF4631377.1"/>
    <property type="molecule type" value="Genomic_DNA"/>
</dbReference>
<organism evidence="1 2">
    <name type="scientific">Clavibacter phaseoli</name>
    <dbReference type="NCBI Taxonomy" id="1734031"/>
    <lineage>
        <taxon>Bacteria</taxon>
        <taxon>Bacillati</taxon>
        <taxon>Actinomycetota</taxon>
        <taxon>Actinomycetes</taxon>
        <taxon>Micrococcales</taxon>
        <taxon>Microbacteriaceae</taxon>
        <taxon>Clavibacter</taxon>
    </lineage>
</organism>
<dbReference type="AlphaFoldDB" id="A0A8I0SJ42"/>
<protein>
    <submittedName>
        <fullName evidence="1">Transcriptional regulator</fullName>
    </submittedName>
</protein>
<name>A0A8I0SJ42_9MICO</name>
<reference evidence="1 2" key="1">
    <citation type="submission" date="2020-10" db="EMBL/GenBank/DDBJ databases">
        <title>Draft genome sequences of plant-associated actinobacteria.</title>
        <authorList>
            <person name="Tarlachkov S.V."/>
            <person name="Starodumova I.P."/>
            <person name="Dorofeeva L.V."/>
            <person name="Prisyazhnaya N.V."/>
            <person name="Roubtsova T.V."/>
            <person name="Chizhov V.N."/>
            <person name="Nadler S.A."/>
            <person name="Subbotin S.A."/>
            <person name="Evtushenko L.I."/>
        </authorList>
    </citation>
    <scope>NUCLEOTIDE SEQUENCE [LARGE SCALE GENOMIC DNA]</scope>
    <source>
        <strain evidence="1 2">VKM Ac-2886</strain>
    </source>
</reference>
<evidence type="ECO:0000313" key="2">
    <source>
        <dbReference type="Proteomes" id="UP000634579"/>
    </source>
</evidence>
<keyword evidence="2" id="KW-1185">Reference proteome</keyword>
<comment type="caution">
    <text evidence="1">The sequence shown here is derived from an EMBL/GenBank/DDBJ whole genome shotgun (WGS) entry which is preliminary data.</text>
</comment>
<sequence length="210" mass="23848">MRNVATQSGQLNTFRANRIERTKSSAERLDEAHVYHQHVSELHSDSALARRERLIEELEDRQNQVSAKSGVELLRLLSDAGFAWSDVARLAQVSIPAIQKWRRGAGMTGQNRFKLAKLVAILDVLDFHFIQEPVSWLEMPLRQGIAITRMDLMLHDRYDLLLESLNDDDGAKSVTSVLDEFNSSWRDLFVDAHFETFIASDGVASTRPKS</sequence>
<accession>A0A8I0SJ42</accession>
<evidence type="ECO:0000313" key="1">
    <source>
        <dbReference type="EMBL" id="MBF4631377.1"/>
    </source>
</evidence>
<gene>
    <name evidence="1" type="ORF">ITJ42_09130</name>
</gene>
<proteinExistence type="predicted"/>
<dbReference type="RefSeq" id="WP_194675174.1">
    <property type="nucleotide sequence ID" value="NZ_JADKRP010000001.1"/>
</dbReference>
<dbReference type="Proteomes" id="UP000634579">
    <property type="component" value="Unassembled WGS sequence"/>
</dbReference>